<sequence>MAAEWTTESSVLLGVNTTLLLLIGAVFGLNVARHRRQRHDAYSQTIMLRLALTFLITGGAYFLNFLWQIVYRSETLTEIQEAVGHFIAGLLEGIVLLSFFALLVVQVGGTTHAVRLFAQFASNGSDDASSTSLASAQRHYNVYRRILCLFVLARPCMAVALSLLHPESNPTKAIRTVIAVGNLLFLIAAVMSVVRTLRRLRVELPASFHAELKFIVVKTLLLLSVMQWTIYTYIDEDARTPSHLEVYWSACVLEVLLLSIAFYAVSAPASFAIADTPRAPWWRFWDVAENPIRGSKSLDRLPESEFSPAPASPQHKV</sequence>
<feature type="transmembrane region" description="Helical" evidence="1">
    <location>
        <begin position="246"/>
        <end position="274"/>
    </location>
</feature>
<dbReference type="OMA" id="LARPCMA"/>
<dbReference type="OrthoDB" id="76933at2759"/>
<feature type="transmembrane region" description="Helical" evidence="1">
    <location>
        <begin position="215"/>
        <end position="234"/>
    </location>
</feature>
<evidence type="ECO:0000313" key="2">
    <source>
        <dbReference type="EMBL" id="EQC31315.1"/>
    </source>
</evidence>
<name>T0QCN4_SAPDV</name>
<dbReference type="GeneID" id="19951645"/>
<feature type="transmembrane region" description="Helical" evidence="1">
    <location>
        <begin position="50"/>
        <end position="70"/>
    </location>
</feature>
<evidence type="ECO:0000313" key="3">
    <source>
        <dbReference type="Proteomes" id="UP000030762"/>
    </source>
</evidence>
<keyword evidence="1" id="KW-0812">Transmembrane</keyword>
<reference evidence="2 3" key="1">
    <citation type="submission" date="2012-04" db="EMBL/GenBank/DDBJ databases">
        <title>The Genome Sequence of Saprolegnia declina VS20.</title>
        <authorList>
            <consortium name="The Broad Institute Genome Sequencing Platform"/>
            <person name="Russ C."/>
            <person name="Nusbaum C."/>
            <person name="Tyler B."/>
            <person name="van West P."/>
            <person name="Dieguez-Uribeondo J."/>
            <person name="de Bruijn I."/>
            <person name="Tripathy S."/>
            <person name="Jiang R."/>
            <person name="Young S.K."/>
            <person name="Zeng Q."/>
            <person name="Gargeya S."/>
            <person name="Fitzgerald M."/>
            <person name="Haas B."/>
            <person name="Abouelleil A."/>
            <person name="Alvarado L."/>
            <person name="Arachchi H.M."/>
            <person name="Berlin A."/>
            <person name="Chapman S.B."/>
            <person name="Goldberg J."/>
            <person name="Griggs A."/>
            <person name="Gujja S."/>
            <person name="Hansen M."/>
            <person name="Howarth C."/>
            <person name="Imamovic A."/>
            <person name="Larimer J."/>
            <person name="McCowen C."/>
            <person name="Montmayeur A."/>
            <person name="Murphy C."/>
            <person name="Neiman D."/>
            <person name="Pearson M."/>
            <person name="Priest M."/>
            <person name="Roberts A."/>
            <person name="Saif S."/>
            <person name="Shea T."/>
            <person name="Sisk P."/>
            <person name="Sykes S."/>
            <person name="Wortman J."/>
            <person name="Nusbaum C."/>
            <person name="Birren B."/>
        </authorList>
    </citation>
    <scope>NUCLEOTIDE SEQUENCE [LARGE SCALE GENOMIC DNA]</scope>
    <source>
        <strain evidence="2 3">VS20</strain>
    </source>
</reference>
<gene>
    <name evidence="2" type="ORF">SDRG_10918</name>
</gene>
<accession>T0QCN4</accession>
<feature type="transmembrane region" description="Helical" evidence="1">
    <location>
        <begin position="176"/>
        <end position="194"/>
    </location>
</feature>
<feature type="transmembrane region" description="Helical" evidence="1">
    <location>
        <begin position="82"/>
        <end position="105"/>
    </location>
</feature>
<dbReference type="AlphaFoldDB" id="T0QCN4"/>
<keyword evidence="1" id="KW-1133">Transmembrane helix</keyword>
<keyword evidence="1" id="KW-0472">Membrane</keyword>
<dbReference type="VEuPathDB" id="FungiDB:SDRG_10918"/>
<keyword evidence="3" id="KW-1185">Reference proteome</keyword>
<evidence type="ECO:0008006" key="4">
    <source>
        <dbReference type="Google" id="ProtNLM"/>
    </source>
</evidence>
<protein>
    <recommendedName>
        <fullName evidence="4">THH1/TOM1/TOM3 domain-containing protein</fullName>
    </recommendedName>
</protein>
<feature type="transmembrane region" description="Helical" evidence="1">
    <location>
        <begin position="12"/>
        <end position="29"/>
    </location>
</feature>
<dbReference type="InParanoid" id="T0QCN4"/>
<feature type="transmembrane region" description="Helical" evidence="1">
    <location>
        <begin position="146"/>
        <end position="164"/>
    </location>
</feature>
<dbReference type="EMBL" id="JH767169">
    <property type="protein sequence ID" value="EQC31315.1"/>
    <property type="molecule type" value="Genomic_DNA"/>
</dbReference>
<proteinExistence type="predicted"/>
<dbReference type="Proteomes" id="UP000030762">
    <property type="component" value="Unassembled WGS sequence"/>
</dbReference>
<organism evidence="2 3">
    <name type="scientific">Saprolegnia diclina (strain VS20)</name>
    <dbReference type="NCBI Taxonomy" id="1156394"/>
    <lineage>
        <taxon>Eukaryota</taxon>
        <taxon>Sar</taxon>
        <taxon>Stramenopiles</taxon>
        <taxon>Oomycota</taxon>
        <taxon>Saprolegniomycetes</taxon>
        <taxon>Saprolegniales</taxon>
        <taxon>Saprolegniaceae</taxon>
        <taxon>Saprolegnia</taxon>
    </lineage>
</organism>
<dbReference type="RefSeq" id="XP_008615156.1">
    <property type="nucleotide sequence ID" value="XM_008616934.1"/>
</dbReference>
<evidence type="ECO:0000256" key="1">
    <source>
        <dbReference type="SAM" id="Phobius"/>
    </source>
</evidence>